<dbReference type="Proteomes" id="UP000256970">
    <property type="component" value="Unassembled WGS sequence"/>
</dbReference>
<feature type="domain" description="TRAF3-interacting protein 1 C-terminal" evidence="12">
    <location>
        <begin position="418"/>
        <end position="581"/>
    </location>
</feature>
<accession>A0A383WFT0</accession>
<evidence type="ECO:0000256" key="3">
    <source>
        <dbReference type="ARBA" id="ARBA00022490"/>
    </source>
</evidence>
<feature type="compositionally biased region" description="Low complexity" evidence="10">
    <location>
        <begin position="180"/>
        <end position="198"/>
    </location>
</feature>
<evidence type="ECO:0000259" key="11">
    <source>
        <dbReference type="Pfam" id="PF10243"/>
    </source>
</evidence>
<dbReference type="Pfam" id="PF10243">
    <property type="entry name" value="MIP-T3"/>
    <property type="match status" value="1"/>
</dbReference>
<evidence type="ECO:0000256" key="5">
    <source>
        <dbReference type="ARBA" id="ARBA00023054"/>
    </source>
</evidence>
<evidence type="ECO:0000256" key="6">
    <source>
        <dbReference type="ARBA" id="ARBA00023212"/>
    </source>
</evidence>
<dbReference type="Gene3D" id="1.10.418.50">
    <property type="entry name" value="Microtubule-binding protein MIP-T3"/>
    <property type="match status" value="1"/>
</dbReference>
<dbReference type="AlphaFoldDB" id="A0A383WFT0"/>
<dbReference type="GO" id="GO:0036064">
    <property type="term" value="C:ciliary basal body"/>
    <property type="evidence" value="ECO:0007669"/>
    <property type="project" value="TreeGrafter"/>
</dbReference>
<feature type="domain" description="TRAF3-interacting protein 1 N-terminal" evidence="11">
    <location>
        <begin position="19"/>
        <end position="120"/>
    </location>
</feature>
<dbReference type="FunFam" id="1.10.418.50:FF:000001">
    <property type="entry name" value="TRAF3-interacting protein 1 isoform X1"/>
    <property type="match status" value="1"/>
</dbReference>
<evidence type="ECO:0000256" key="4">
    <source>
        <dbReference type="ARBA" id="ARBA00022794"/>
    </source>
</evidence>
<dbReference type="GO" id="GO:0048513">
    <property type="term" value="P:animal organ development"/>
    <property type="evidence" value="ECO:0007669"/>
    <property type="project" value="UniProtKB-ARBA"/>
</dbReference>
<keyword evidence="5" id="KW-0175">Coiled coil</keyword>
<sequence length="586" mass="61127">MSEQQTWALTQQVLQSAEDPLVDKPKLTDKLLSKPPFRFLHDVISAVQSKTGFAPGLFSGAELDAHAIQDKEGKVAYLTKIIAVVSMALNEPVPAKPLKIVAGLEPENTNLFLQMLGTAARMGSAADAVQRVLAGGGQPGSTSQRSREASTAGQQRQLTQQSSEDRRTYKEVVAEEEHQQQMQQQQLMQQQQEAAAQERPVSRRLSREAANKQQQEQMPQPAQQAAAAPTDAGGPPQNSKSSSSSGRRQPPPLQSPSSQATGSPGPASPARQQHQIGELELPRPGTNGSSRPMSAKKAPPRVQSPSSAVKPGARPGSRSAGRLAPQPDRPGSGASAAGAAAAARSPIPIFEDVGSLSRRSRVTAGSVGGAGGRAAGGSDDDVYADDYQGMDVAVPALPAFAAARGGAAGGSAAAAAEGARGVLVKDILDAEQQLQKASADAAAAAGDDQADSGTGIILRRQAKPVSGGPGGSAGSKPGDLAGLADSVQKLCQVALPLARSMEFLHEDVESMSKEYRFWVTERRVYQERLAEETKAAQDLSGLEAQIADKAAAVKSANERILALKSQVLHGDEQINKLLHMVVAGNR</sequence>
<dbReference type="InterPro" id="IPR041476">
    <property type="entry name" value="TRAF3IP1_C"/>
</dbReference>
<evidence type="ECO:0000256" key="1">
    <source>
        <dbReference type="ARBA" id="ARBA00004120"/>
    </source>
</evidence>
<feature type="region of interest" description="Disordered" evidence="10">
    <location>
        <begin position="134"/>
        <end position="378"/>
    </location>
</feature>
<dbReference type="GO" id="GO:0048731">
    <property type="term" value="P:system development"/>
    <property type="evidence" value="ECO:0007669"/>
    <property type="project" value="UniProtKB-ARBA"/>
</dbReference>
<feature type="compositionally biased region" description="Gly residues" evidence="10">
    <location>
        <begin position="366"/>
        <end position="375"/>
    </location>
</feature>
<evidence type="ECO:0000256" key="8">
    <source>
        <dbReference type="ARBA" id="ARBA00043971"/>
    </source>
</evidence>
<feature type="compositionally biased region" description="Low complexity" evidence="10">
    <location>
        <begin position="331"/>
        <end position="343"/>
    </location>
</feature>
<feature type="compositionally biased region" description="Low complexity" evidence="10">
    <location>
        <begin position="211"/>
        <end position="248"/>
    </location>
</feature>
<evidence type="ECO:0000313" key="14">
    <source>
        <dbReference type="Proteomes" id="UP000256970"/>
    </source>
</evidence>
<dbReference type="STRING" id="3088.A0A383WFT0"/>
<evidence type="ECO:0000256" key="7">
    <source>
        <dbReference type="ARBA" id="ARBA00023273"/>
    </source>
</evidence>
<feature type="compositionally biased region" description="Basic and acidic residues" evidence="10">
    <location>
        <begin position="163"/>
        <end position="179"/>
    </location>
</feature>
<dbReference type="GO" id="GO:0042073">
    <property type="term" value="P:intraciliary transport"/>
    <property type="evidence" value="ECO:0007669"/>
    <property type="project" value="TreeGrafter"/>
</dbReference>
<keyword evidence="4" id="KW-0970">Cilium biogenesis/degradation</keyword>
<gene>
    <name evidence="13" type="ORF">BQ4739_LOCUS15885</name>
</gene>
<keyword evidence="7" id="KW-0966">Cell projection</keyword>
<feature type="compositionally biased region" description="Polar residues" evidence="10">
    <location>
        <begin position="140"/>
        <end position="162"/>
    </location>
</feature>
<dbReference type="EMBL" id="FNXT01001237">
    <property type="protein sequence ID" value="SZX75606.1"/>
    <property type="molecule type" value="Genomic_DNA"/>
</dbReference>
<keyword evidence="14" id="KW-1185">Reference proteome</keyword>
<proteinExistence type="inferred from homology"/>
<dbReference type="GO" id="GO:0070507">
    <property type="term" value="P:regulation of microtubule cytoskeleton organization"/>
    <property type="evidence" value="ECO:0007669"/>
    <property type="project" value="TreeGrafter"/>
</dbReference>
<evidence type="ECO:0000256" key="2">
    <source>
        <dbReference type="ARBA" id="ARBA00004430"/>
    </source>
</evidence>
<comment type="similarity">
    <text evidence="8">Belongs to the TRAF3IP1 family.</text>
</comment>
<dbReference type="InterPro" id="IPR040468">
    <property type="entry name" value="TRAF3IP1_N"/>
</dbReference>
<keyword evidence="3" id="KW-0963">Cytoplasm</keyword>
<dbReference type="PANTHER" id="PTHR31363:SF0">
    <property type="entry name" value="TRAF3-INTERACTING PROTEIN 1"/>
    <property type="match status" value="1"/>
</dbReference>
<evidence type="ECO:0000259" key="12">
    <source>
        <dbReference type="Pfam" id="PF17749"/>
    </source>
</evidence>
<evidence type="ECO:0000256" key="9">
    <source>
        <dbReference type="ARBA" id="ARBA00070492"/>
    </source>
</evidence>
<dbReference type="PANTHER" id="PTHR31363">
    <property type="entry name" value="TRAF3-INTERACTING PROTEIN 1"/>
    <property type="match status" value="1"/>
</dbReference>
<keyword evidence="6" id="KW-0206">Cytoskeleton</keyword>
<dbReference type="InterPro" id="IPR042576">
    <property type="entry name" value="TRAF3IP1_N_sf"/>
</dbReference>
<evidence type="ECO:0000313" key="13">
    <source>
        <dbReference type="EMBL" id="SZX75606.1"/>
    </source>
</evidence>
<dbReference type="InterPro" id="IPR018799">
    <property type="entry name" value="TRAF3IP1"/>
</dbReference>
<protein>
    <recommendedName>
        <fullName evidence="9">TRAF3-interacting protein 1</fullName>
    </recommendedName>
</protein>
<dbReference type="GO" id="GO:0005930">
    <property type="term" value="C:axoneme"/>
    <property type="evidence" value="ECO:0007669"/>
    <property type="project" value="UniProtKB-SubCell"/>
</dbReference>
<dbReference type="Pfam" id="PF17749">
    <property type="entry name" value="MIP-T3_C"/>
    <property type="match status" value="1"/>
</dbReference>
<dbReference type="GO" id="GO:0060271">
    <property type="term" value="P:cilium assembly"/>
    <property type="evidence" value="ECO:0007669"/>
    <property type="project" value="TreeGrafter"/>
</dbReference>
<comment type="subcellular location">
    <subcellularLocation>
        <location evidence="2">Cytoplasm</location>
        <location evidence="2">Cytoskeleton</location>
        <location evidence="2">Cilium axoneme</location>
    </subcellularLocation>
    <subcellularLocation>
        <location evidence="1">Cytoplasm</location>
        <location evidence="1">Cytoskeleton</location>
        <location evidence="1">Cilium basal body</location>
    </subcellularLocation>
</comment>
<dbReference type="GO" id="GO:0008017">
    <property type="term" value="F:microtubule binding"/>
    <property type="evidence" value="ECO:0007669"/>
    <property type="project" value="InterPro"/>
</dbReference>
<reference evidence="13 14" key="1">
    <citation type="submission" date="2016-10" db="EMBL/GenBank/DDBJ databases">
        <authorList>
            <person name="Cai Z."/>
        </authorList>
    </citation>
    <scope>NUCLEOTIDE SEQUENCE [LARGE SCALE GENOMIC DNA]</scope>
</reference>
<dbReference type="GO" id="GO:0030992">
    <property type="term" value="C:intraciliary transport particle B"/>
    <property type="evidence" value="ECO:0007669"/>
    <property type="project" value="TreeGrafter"/>
</dbReference>
<evidence type="ECO:0000256" key="10">
    <source>
        <dbReference type="SAM" id="MobiDB-lite"/>
    </source>
</evidence>
<name>A0A383WFT0_TETOB</name>
<organism evidence="13 14">
    <name type="scientific">Tetradesmus obliquus</name>
    <name type="common">Green alga</name>
    <name type="synonym">Acutodesmus obliquus</name>
    <dbReference type="NCBI Taxonomy" id="3088"/>
    <lineage>
        <taxon>Eukaryota</taxon>
        <taxon>Viridiplantae</taxon>
        <taxon>Chlorophyta</taxon>
        <taxon>core chlorophytes</taxon>
        <taxon>Chlorophyceae</taxon>
        <taxon>CS clade</taxon>
        <taxon>Sphaeropleales</taxon>
        <taxon>Scenedesmaceae</taxon>
        <taxon>Tetradesmus</taxon>
    </lineage>
</organism>